<evidence type="ECO:0000313" key="2">
    <source>
        <dbReference type="EMBL" id="ORX67440.1"/>
    </source>
</evidence>
<dbReference type="EMBL" id="MCFD01000012">
    <property type="protein sequence ID" value="ORX67440.1"/>
    <property type="molecule type" value="Genomic_DNA"/>
</dbReference>
<feature type="compositionally biased region" description="Low complexity" evidence="1">
    <location>
        <begin position="1"/>
        <end position="13"/>
    </location>
</feature>
<feature type="region of interest" description="Disordered" evidence="1">
    <location>
        <begin position="1"/>
        <end position="27"/>
    </location>
</feature>
<evidence type="ECO:0000256" key="1">
    <source>
        <dbReference type="SAM" id="MobiDB-lite"/>
    </source>
</evidence>
<dbReference type="OrthoDB" id="2284295at2759"/>
<dbReference type="Gene3D" id="3.10.10.10">
    <property type="entry name" value="HIV Type 1 Reverse Transcriptase, subunit A, domain 1"/>
    <property type="match status" value="1"/>
</dbReference>
<dbReference type="PANTHER" id="PTHR33050:SF7">
    <property type="entry name" value="RIBONUCLEASE H"/>
    <property type="match status" value="1"/>
</dbReference>
<dbReference type="SUPFAM" id="SSF56672">
    <property type="entry name" value="DNA/RNA polymerases"/>
    <property type="match status" value="1"/>
</dbReference>
<gene>
    <name evidence="2" type="ORF">DL89DRAFT_225663</name>
</gene>
<dbReference type="PANTHER" id="PTHR33050">
    <property type="entry name" value="REVERSE TRANSCRIPTASE DOMAIN-CONTAINING PROTEIN"/>
    <property type="match status" value="1"/>
</dbReference>
<protein>
    <submittedName>
        <fullName evidence="2">Uncharacterized protein</fullName>
    </submittedName>
</protein>
<feature type="compositionally biased region" description="Polar residues" evidence="1">
    <location>
        <begin position="14"/>
        <end position="27"/>
    </location>
</feature>
<organism evidence="2 3">
    <name type="scientific">Linderina pennispora</name>
    <dbReference type="NCBI Taxonomy" id="61395"/>
    <lineage>
        <taxon>Eukaryota</taxon>
        <taxon>Fungi</taxon>
        <taxon>Fungi incertae sedis</taxon>
        <taxon>Zoopagomycota</taxon>
        <taxon>Kickxellomycotina</taxon>
        <taxon>Kickxellomycetes</taxon>
        <taxon>Kickxellales</taxon>
        <taxon>Kickxellaceae</taxon>
        <taxon>Linderina</taxon>
    </lineage>
</organism>
<dbReference type="RefSeq" id="XP_040741327.1">
    <property type="nucleotide sequence ID" value="XM_040884769.1"/>
</dbReference>
<reference evidence="2 3" key="1">
    <citation type="submission" date="2016-07" db="EMBL/GenBank/DDBJ databases">
        <title>Pervasive Adenine N6-methylation of Active Genes in Fungi.</title>
        <authorList>
            <consortium name="DOE Joint Genome Institute"/>
            <person name="Mondo S.J."/>
            <person name="Dannebaum R.O."/>
            <person name="Kuo R.C."/>
            <person name="Labutti K."/>
            <person name="Haridas S."/>
            <person name="Kuo A."/>
            <person name="Salamov A."/>
            <person name="Ahrendt S.R."/>
            <person name="Lipzen A."/>
            <person name="Sullivan W."/>
            <person name="Andreopoulos W.B."/>
            <person name="Clum A."/>
            <person name="Lindquist E."/>
            <person name="Daum C."/>
            <person name="Ramamoorthy G.K."/>
            <person name="Gryganskyi A."/>
            <person name="Culley D."/>
            <person name="Magnuson J.K."/>
            <person name="James T.Y."/>
            <person name="O'Malley M.A."/>
            <person name="Stajich J.E."/>
            <person name="Spatafora J.W."/>
            <person name="Visel A."/>
            <person name="Grigoriev I.V."/>
        </authorList>
    </citation>
    <scope>NUCLEOTIDE SEQUENCE [LARGE SCALE GENOMIC DNA]</scope>
    <source>
        <strain evidence="2 3">ATCC 12442</strain>
    </source>
</reference>
<dbReference type="Proteomes" id="UP000193922">
    <property type="component" value="Unassembled WGS sequence"/>
</dbReference>
<dbReference type="GeneID" id="63801417"/>
<comment type="caution">
    <text evidence="2">The sequence shown here is derived from an EMBL/GenBank/DDBJ whole genome shotgun (WGS) entry which is preliminary data.</text>
</comment>
<feature type="non-terminal residue" evidence="2">
    <location>
        <position position="188"/>
    </location>
</feature>
<sequence>MEPSAASGASGSGLAQSTPVTPQESPVISQAVHNAVAEEAVVRDNRTVALGARIREFSRAWTGVTADPWVLETVTHGLQFDFVMEPEHVEPAMPEYSNEEREAIEKVVRWDLGDRCRPINKYLEAGNYVAKELPSLLSLMHPGDHITRINIKCAYMSVPIHKDHQRYLVFGFDGKYYQYRTLPFGISV</sequence>
<dbReference type="InterPro" id="IPR043502">
    <property type="entry name" value="DNA/RNA_pol_sf"/>
</dbReference>
<keyword evidence="3" id="KW-1185">Reference proteome</keyword>
<dbReference type="AlphaFoldDB" id="A0A1Y1W1P3"/>
<dbReference type="InterPro" id="IPR052055">
    <property type="entry name" value="Hepadnavirus_pol/RT"/>
</dbReference>
<name>A0A1Y1W1P3_9FUNG</name>
<dbReference type="Gene3D" id="3.30.70.270">
    <property type="match status" value="1"/>
</dbReference>
<evidence type="ECO:0000313" key="3">
    <source>
        <dbReference type="Proteomes" id="UP000193922"/>
    </source>
</evidence>
<dbReference type="STRING" id="61395.A0A1Y1W1P3"/>
<dbReference type="InterPro" id="IPR043128">
    <property type="entry name" value="Rev_trsase/Diguanyl_cyclase"/>
</dbReference>
<accession>A0A1Y1W1P3</accession>
<proteinExistence type="predicted"/>